<reference evidence="1 2" key="1">
    <citation type="submission" date="2020-07" db="EMBL/GenBank/DDBJ databases">
        <title>Genomic Encyclopedia of Type Strains, Phase IV (KMG-IV): sequencing the most valuable type-strain genomes for metagenomic binning, comparative biology and taxonomic classification.</title>
        <authorList>
            <person name="Goeker M."/>
        </authorList>
    </citation>
    <scope>NUCLEOTIDE SEQUENCE [LARGE SCALE GENOMIC DNA]</scope>
    <source>
        <strain evidence="1 2">DSM 29043</strain>
    </source>
</reference>
<gene>
    <name evidence="1" type="ORF">FHS75_002006</name>
</gene>
<accession>A0A7Z0BVZ0</accession>
<evidence type="ECO:0000313" key="2">
    <source>
        <dbReference type="Proteomes" id="UP000522081"/>
    </source>
</evidence>
<name>A0A7Z0BVZ0_9SPHN</name>
<dbReference type="Proteomes" id="UP000522081">
    <property type="component" value="Unassembled WGS sequence"/>
</dbReference>
<dbReference type="EMBL" id="JACBZF010000003">
    <property type="protein sequence ID" value="NYH95677.1"/>
    <property type="molecule type" value="Genomic_DNA"/>
</dbReference>
<comment type="caution">
    <text evidence="1">The sequence shown here is derived from an EMBL/GenBank/DDBJ whole genome shotgun (WGS) entry which is preliminary data.</text>
</comment>
<evidence type="ECO:0000313" key="1">
    <source>
        <dbReference type="EMBL" id="NYH95677.1"/>
    </source>
</evidence>
<organism evidence="1 2">
    <name type="scientific">Novosphingobium marinum</name>
    <dbReference type="NCBI Taxonomy" id="1514948"/>
    <lineage>
        <taxon>Bacteria</taxon>
        <taxon>Pseudomonadati</taxon>
        <taxon>Pseudomonadota</taxon>
        <taxon>Alphaproteobacteria</taxon>
        <taxon>Sphingomonadales</taxon>
        <taxon>Sphingomonadaceae</taxon>
        <taxon>Novosphingobium</taxon>
    </lineage>
</organism>
<keyword evidence="2" id="KW-1185">Reference proteome</keyword>
<protein>
    <submittedName>
        <fullName evidence="1">Uncharacterized protein</fullName>
    </submittedName>
</protein>
<sequence>MRNLATPSIIPISGAFMREAIQSIVLILHPAGDALSRPQTEEA</sequence>
<proteinExistence type="predicted"/>
<dbReference type="AlphaFoldDB" id="A0A7Z0BVZ0"/>